<dbReference type="Pfam" id="PF03480">
    <property type="entry name" value="DctP"/>
    <property type="match status" value="1"/>
</dbReference>
<name>A0ABP9QTJ1_9RHOO</name>
<accession>A0ABP9QTJ1</accession>
<dbReference type="PANTHER" id="PTHR33376:SF2">
    <property type="entry name" value="DICARBOXYLATE-BINDING PERIPLASMIC PROTEIN"/>
    <property type="match status" value="1"/>
</dbReference>
<keyword evidence="1 2" id="KW-0732">Signal</keyword>
<comment type="caution">
    <text evidence="3">The sequence shown here is derived from an EMBL/GenBank/DDBJ whole genome shotgun (WGS) entry which is preliminary data.</text>
</comment>
<dbReference type="EMBL" id="BAABLD010000008">
    <property type="protein sequence ID" value="GAA5167071.1"/>
    <property type="molecule type" value="Genomic_DNA"/>
</dbReference>
<evidence type="ECO:0000313" key="3">
    <source>
        <dbReference type="EMBL" id="GAA5167071.1"/>
    </source>
</evidence>
<proteinExistence type="predicted"/>
<evidence type="ECO:0000313" key="4">
    <source>
        <dbReference type="Proteomes" id="UP001500547"/>
    </source>
</evidence>
<dbReference type="Gene3D" id="3.40.190.170">
    <property type="entry name" value="Bacterial extracellular solute-binding protein, family 7"/>
    <property type="match status" value="1"/>
</dbReference>
<gene>
    <name evidence="3" type="ORF">GCM10025770_25110</name>
</gene>
<feature type="chain" id="PRO_5046611948" evidence="2">
    <location>
        <begin position="26"/>
        <end position="327"/>
    </location>
</feature>
<dbReference type="InterPro" id="IPR018389">
    <property type="entry name" value="DctP_fam"/>
</dbReference>
<reference evidence="4" key="1">
    <citation type="journal article" date="2019" name="Int. J. Syst. Evol. Microbiol.">
        <title>The Global Catalogue of Microorganisms (GCM) 10K type strain sequencing project: providing services to taxonomists for standard genome sequencing and annotation.</title>
        <authorList>
            <consortium name="The Broad Institute Genomics Platform"/>
            <consortium name="The Broad Institute Genome Sequencing Center for Infectious Disease"/>
            <person name="Wu L."/>
            <person name="Ma J."/>
        </authorList>
    </citation>
    <scope>NUCLEOTIDE SEQUENCE [LARGE SCALE GENOMIC DNA]</scope>
    <source>
        <strain evidence="4">JCM 18715</strain>
    </source>
</reference>
<evidence type="ECO:0000256" key="1">
    <source>
        <dbReference type="ARBA" id="ARBA00022729"/>
    </source>
</evidence>
<feature type="signal peptide" evidence="2">
    <location>
        <begin position="1"/>
        <end position="25"/>
    </location>
</feature>
<dbReference type="PANTHER" id="PTHR33376">
    <property type="match status" value="1"/>
</dbReference>
<evidence type="ECO:0000256" key="2">
    <source>
        <dbReference type="SAM" id="SignalP"/>
    </source>
</evidence>
<dbReference type="Proteomes" id="UP001500547">
    <property type="component" value="Unassembled WGS sequence"/>
</dbReference>
<sequence length="327" mass="36686">MFQHLARVFASVLIGFAGFAPAAFAATPLKGWVLENSEYPNHQGMLRFFDLVKQKSQGRYEGQTLWRQDLGAQKDVVPKFKKGEVDFAVLSNAALTDAVPEMEVLSLPFLFSDQEHMLRVLDGGIGMSLEEALLKKGYIVLAWYNGGSRSFYSRNKPLRFSTDFERLRMRVANRDSMISMVKALGGVPSTMAFDKVGDALKNGELDAAENDILSYEITEHYKIAPWFVFSHHNVLPEALVVSTQRWATLSDADKELVRTAARESGTYMRQQRSQLEARVKARLEKAGVKFSVLKGSANFVARMKETYAPVVKNQQATDLMIRIMSGN</sequence>
<dbReference type="InterPro" id="IPR038404">
    <property type="entry name" value="TRAP_DctP_sf"/>
</dbReference>
<protein>
    <submittedName>
        <fullName evidence="3">TRAP transporter substrate-binding protein</fullName>
    </submittedName>
</protein>
<dbReference type="NCBIfam" id="NF037995">
    <property type="entry name" value="TRAP_S1"/>
    <property type="match status" value="1"/>
</dbReference>
<organism evidence="3 4">
    <name type="scientific">Viridibacterium curvum</name>
    <dbReference type="NCBI Taxonomy" id="1101404"/>
    <lineage>
        <taxon>Bacteria</taxon>
        <taxon>Pseudomonadati</taxon>
        <taxon>Pseudomonadota</taxon>
        <taxon>Betaproteobacteria</taxon>
        <taxon>Rhodocyclales</taxon>
        <taxon>Rhodocyclaceae</taxon>
        <taxon>Viridibacterium</taxon>
    </lineage>
</organism>
<keyword evidence="4" id="KW-1185">Reference proteome</keyword>
<dbReference type="RefSeq" id="WP_345533324.1">
    <property type="nucleotide sequence ID" value="NZ_BAABLD010000008.1"/>
</dbReference>